<dbReference type="InterPro" id="IPR011990">
    <property type="entry name" value="TPR-like_helical_dom_sf"/>
</dbReference>
<proteinExistence type="predicted"/>
<sequence length="246" mass="29213">MFLFENYYYLIIWLQAICAFHCIRKGNQQKWIWLIVFLPLVGCLVYIFTEMINRNQLQGVQSGISSTINPSGKIRKLEDRLKFSNTFNNKITLADAYLELGRTDEAITIYEQSLTGAFTENEHVLSKLINAYYEKERFSDIVTIARKIYNQLKFARSREHMIYALALEQTGDIAKADKEFKMMNGSFSYYEHRYQYGLFLERNEKIEEARLLFEEITEEETHLSAQERRMNRKWFNLVKEQLKVTA</sequence>
<comment type="subcellular location">
    <subcellularLocation>
        <location evidence="1">Cell membrane</location>
        <topology evidence="1">Multi-pass membrane protein</topology>
    </subcellularLocation>
</comment>
<dbReference type="SUPFAM" id="SSF48452">
    <property type="entry name" value="TPR-like"/>
    <property type="match status" value="1"/>
</dbReference>
<evidence type="ECO:0000256" key="5">
    <source>
        <dbReference type="ARBA" id="ARBA00023136"/>
    </source>
</evidence>
<reference evidence="8" key="1">
    <citation type="submission" date="2012-02" db="EMBL/GenBank/DDBJ databases">
        <title>The complete genome of Solitalea canadensis DSM 3403.</title>
        <authorList>
            <consortium name="US DOE Joint Genome Institute (JGI-PGF)"/>
            <person name="Lucas S."/>
            <person name="Copeland A."/>
            <person name="Lapidus A."/>
            <person name="Glavina del Rio T."/>
            <person name="Dalin E."/>
            <person name="Tice H."/>
            <person name="Bruce D."/>
            <person name="Goodwin L."/>
            <person name="Pitluck S."/>
            <person name="Peters L."/>
            <person name="Ovchinnikova G."/>
            <person name="Lu M."/>
            <person name="Kyrpides N."/>
            <person name="Mavromatis K."/>
            <person name="Ivanova N."/>
            <person name="Brettin T."/>
            <person name="Detter J.C."/>
            <person name="Han C."/>
            <person name="Larimer F."/>
            <person name="Land M."/>
            <person name="Hauser L."/>
            <person name="Markowitz V."/>
            <person name="Cheng J.-F."/>
            <person name="Hugenholtz P."/>
            <person name="Woyke T."/>
            <person name="Wu D."/>
            <person name="Spring S."/>
            <person name="Schroeder M."/>
            <person name="Kopitz M."/>
            <person name="Brambilla E."/>
            <person name="Klenk H.-P."/>
            <person name="Eisen J.A."/>
        </authorList>
    </citation>
    <scope>NUCLEOTIDE SEQUENCE</scope>
    <source>
        <strain evidence="8">DSM 3403</strain>
    </source>
</reference>
<dbReference type="OrthoDB" id="794036at2"/>
<evidence type="ECO:0000313" key="9">
    <source>
        <dbReference type="Proteomes" id="UP000007590"/>
    </source>
</evidence>
<gene>
    <name evidence="8" type="ordered locus">Solca_0282</name>
</gene>
<evidence type="ECO:0000313" key="8">
    <source>
        <dbReference type="EMBL" id="AFD05426.1"/>
    </source>
</evidence>
<evidence type="ECO:0000256" key="4">
    <source>
        <dbReference type="ARBA" id="ARBA00022989"/>
    </source>
</evidence>
<organism evidence="8 9">
    <name type="scientific">Solitalea canadensis (strain ATCC 29591 / DSM 3403 / JCM 21819 / LMG 8368 / NBRC 15130 / NCIMB 12057 / USAM 9D)</name>
    <name type="common">Flexibacter canadensis</name>
    <dbReference type="NCBI Taxonomy" id="929556"/>
    <lineage>
        <taxon>Bacteria</taxon>
        <taxon>Pseudomonadati</taxon>
        <taxon>Bacteroidota</taxon>
        <taxon>Sphingobacteriia</taxon>
        <taxon>Sphingobacteriales</taxon>
        <taxon>Sphingobacteriaceae</taxon>
        <taxon>Solitalea</taxon>
    </lineage>
</organism>
<evidence type="ECO:0000259" key="7">
    <source>
        <dbReference type="Pfam" id="PF13396"/>
    </source>
</evidence>
<keyword evidence="5 6" id="KW-0472">Membrane</keyword>
<evidence type="ECO:0000256" key="1">
    <source>
        <dbReference type="ARBA" id="ARBA00004651"/>
    </source>
</evidence>
<protein>
    <recommendedName>
        <fullName evidence="7">Cardiolipin synthase N-terminal domain-containing protein</fullName>
    </recommendedName>
</protein>
<dbReference type="HOGENOM" id="CLU_088596_1_0_10"/>
<evidence type="ECO:0000256" key="3">
    <source>
        <dbReference type="ARBA" id="ARBA00022692"/>
    </source>
</evidence>
<dbReference type="Pfam" id="PF13396">
    <property type="entry name" value="PLDc_N"/>
    <property type="match status" value="1"/>
</dbReference>
<dbReference type="STRING" id="929556.Solca_0282"/>
<dbReference type="KEGG" id="scn:Solca_0282"/>
<keyword evidence="4 6" id="KW-1133">Transmembrane helix</keyword>
<keyword evidence="3 6" id="KW-0812">Transmembrane</keyword>
<feature type="transmembrane region" description="Helical" evidence="6">
    <location>
        <begin position="31"/>
        <end position="48"/>
    </location>
</feature>
<name>H8KSW6_SOLCM</name>
<dbReference type="eggNOG" id="COG4700">
    <property type="taxonomic scope" value="Bacteria"/>
</dbReference>
<evidence type="ECO:0000256" key="6">
    <source>
        <dbReference type="SAM" id="Phobius"/>
    </source>
</evidence>
<dbReference type="InterPro" id="IPR027379">
    <property type="entry name" value="CLS_N"/>
</dbReference>
<dbReference type="Gene3D" id="1.25.40.10">
    <property type="entry name" value="Tetratricopeptide repeat domain"/>
    <property type="match status" value="1"/>
</dbReference>
<feature type="domain" description="Cardiolipin synthase N-terminal" evidence="7">
    <location>
        <begin position="15"/>
        <end position="48"/>
    </location>
</feature>
<keyword evidence="9" id="KW-1185">Reference proteome</keyword>
<dbReference type="PIRSF" id="PIRSF030959">
    <property type="entry name" value="UCP030959"/>
    <property type="match status" value="1"/>
</dbReference>
<dbReference type="RefSeq" id="WP_014678654.1">
    <property type="nucleotide sequence ID" value="NC_017770.1"/>
</dbReference>
<dbReference type="Pfam" id="PF13181">
    <property type="entry name" value="TPR_8"/>
    <property type="match status" value="1"/>
</dbReference>
<keyword evidence="2" id="KW-1003">Cell membrane</keyword>
<dbReference type="Proteomes" id="UP000007590">
    <property type="component" value="Chromosome"/>
</dbReference>
<dbReference type="InterPro" id="IPR019734">
    <property type="entry name" value="TPR_rpt"/>
</dbReference>
<dbReference type="InterPro" id="IPR014562">
    <property type="entry name" value="UCP030959_TPR_rpt-cont"/>
</dbReference>
<dbReference type="EMBL" id="CP003349">
    <property type="protein sequence ID" value="AFD05426.1"/>
    <property type="molecule type" value="Genomic_DNA"/>
</dbReference>
<evidence type="ECO:0000256" key="2">
    <source>
        <dbReference type="ARBA" id="ARBA00022475"/>
    </source>
</evidence>
<dbReference type="AlphaFoldDB" id="H8KSW6"/>
<accession>H8KSW6</accession>